<dbReference type="GO" id="GO:0006750">
    <property type="term" value="P:glutathione biosynthetic process"/>
    <property type="evidence" value="ECO:0007669"/>
    <property type="project" value="UniProtKB-KW"/>
</dbReference>
<evidence type="ECO:0000256" key="10">
    <source>
        <dbReference type="PIRSR" id="PIRSR600101-2"/>
    </source>
</evidence>
<dbReference type="InterPro" id="IPR043137">
    <property type="entry name" value="GGT_ssub_C"/>
</dbReference>
<comment type="PTM">
    <text evidence="11">Cleaved by autocatalysis into a large and a small subunit.</text>
</comment>
<dbReference type="GO" id="GO:0006751">
    <property type="term" value="P:glutathione catabolic process"/>
    <property type="evidence" value="ECO:0007669"/>
    <property type="project" value="UniProtKB-UniRule"/>
</dbReference>
<organism evidence="13 14">
    <name type="scientific">Ferrimonas marina</name>
    <dbReference type="NCBI Taxonomy" id="299255"/>
    <lineage>
        <taxon>Bacteria</taxon>
        <taxon>Pseudomonadati</taxon>
        <taxon>Pseudomonadota</taxon>
        <taxon>Gammaproteobacteria</taxon>
        <taxon>Alteromonadales</taxon>
        <taxon>Ferrimonadaceae</taxon>
        <taxon>Ferrimonas</taxon>
    </lineage>
</organism>
<proteinExistence type="inferred from homology"/>
<comment type="catalytic activity">
    <reaction evidence="2 11">
        <text>glutathione + H2O = L-cysteinylglycine + L-glutamate</text>
        <dbReference type="Rhea" id="RHEA:28807"/>
        <dbReference type="ChEBI" id="CHEBI:15377"/>
        <dbReference type="ChEBI" id="CHEBI:29985"/>
        <dbReference type="ChEBI" id="CHEBI:57925"/>
        <dbReference type="ChEBI" id="CHEBI:61694"/>
        <dbReference type="EC" id="3.4.19.13"/>
    </reaction>
</comment>
<comment type="catalytic activity">
    <reaction evidence="1 11">
        <text>an S-substituted glutathione + H2O = an S-substituted L-cysteinylglycine + L-glutamate</text>
        <dbReference type="Rhea" id="RHEA:59468"/>
        <dbReference type="ChEBI" id="CHEBI:15377"/>
        <dbReference type="ChEBI" id="CHEBI:29985"/>
        <dbReference type="ChEBI" id="CHEBI:90779"/>
        <dbReference type="ChEBI" id="CHEBI:143103"/>
        <dbReference type="EC" id="3.4.19.13"/>
    </reaction>
</comment>
<evidence type="ECO:0000256" key="11">
    <source>
        <dbReference type="RuleBase" id="RU368036"/>
    </source>
</evidence>
<feature type="binding site" evidence="10">
    <location>
        <begin position="457"/>
        <end position="458"/>
    </location>
    <ligand>
        <name>L-glutamate</name>
        <dbReference type="ChEBI" id="CHEBI:29985"/>
    </ligand>
</feature>
<evidence type="ECO:0000256" key="5">
    <source>
        <dbReference type="ARBA" id="ARBA00022801"/>
    </source>
</evidence>
<dbReference type="InterPro" id="IPR000101">
    <property type="entry name" value="GGT_peptidase"/>
</dbReference>
<evidence type="ECO:0000313" key="14">
    <source>
        <dbReference type="Proteomes" id="UP000184268"/>
    </source>
</evidence>
<feature type="binding site" evidence="10">
    <location>
        <position position="433"/>
    </location>
    <ligand>
        <name>L-glutamate</name>
        <dbReference type="ChEBI" id="CHEBI:29985"/>
    </ligand>
</feature>
<name>A0A1M5SGP1_9GAMM</name>
<feature type="binding site" evidence="10">
    <location>
        <position position="107"/>
    </location>
    <ligand>
        <name>L-glutamate</name>
        <dbReference type="ChEBI" id="CHEBI:29985"/>
    </ligand>
</feature>
<comment type="pathway">
    <text evidence="11">Sulfur metabolism; glutathione metabolism.</text>
</comment>
<comment type="catalytic activity">
    <reaction evidence="8 11">
        <text>an N-terminal (5-L-glutamyl)-[peptide] + an alpha-amino acid = 5-L-glutamyl amino acid + an N-terminal L-alpha-aminoacyl-[peptide]</text>
        <dbReference type="Rhea" id="RHEA:23904"/>
        <dbReference type="Rhea" id="RHEA-COMP:9780"/>
        <dbReference type="Rhea" id="RHEA-COMP:9795"/>
        <dbReference type="ChEBI" id="CHEBI:77644"/>
        <dbReference type="ChEBI" id="CHEBI:78597"/>
        <dbReference type="ChEBI" id="CHEBI:78599"/>
        <dbReference type="ChEBI" id="CHEBI:78608"/>
        <dbReference type="EC" id="2.3.2.2"/>
    </reaction>
</comment>
<reference evidence="13 14" key="1">
    <citation type="submission" date="2016-11" db="EMBL/GenBank/DDBJ databases">
        <authorList>
            <person name="Jaros S."/>
            <person name="Januszkiewicz K."/>
            <person name="Wedrychowicz H."/>
        </authorList>
    </citation>
    <scope>NUCLEOTIDE SEQUENCE [LARGE SCALE GENOMIC DNA]</scope>
    <source>
        <strain evidence="13 14">DSM 16917</strain>
    </source>
</reference>
<dbReference type="SUPFAM" id="SSF56235">
    <property type="entry name" value="N-terminal nucleophile aminohydrolases (Ntn hydrolases)"/>
    <property type="match status" value="1"/>
</dbReference>
<dbReference type="RefSeq" id="WP_067664383.1">
    <property type="nucleotide sequence ID" value="NZ_FQXG01000002.1"/>
</dbReference>
<dbReference type="InterPro" id="IPR029055">
    <property type="entry name" value="Ntn_hydrolases_N"/>
</dbReference>
<dbReference type="PANTHER" id="PTHR43199">
    <property type="entry name" value="GLUTATHIONE HYDROLASE"/>
    <property type="match status" value="1"/>
</dbReference>
<dbReference type="InterPro" id="IPR051792">
    <property type="entry name" value="GGT_bact"/>
</dbReference>
<keyword evidence="6 11" id="KW-0865">Zymogen</keyword>
<evidence type="ECO:0000256" key="2">
    <source>
        <dbReference type="ARBA" id="ARBA00001089"/>
    </source>
</evidence>
<gene>
    <name evidence="13" type="ORF">SAMN02745129_1995</name>
</gene>
<protein>
    <recommendedName>
        <fullName evidence="11">Glutathione hydrolase proenzyme</fullName>
        <ecNumber evidence="11">2.3.2.2</ecNumber>
        <ecNumber evidence="11">3.4.19.13</ecNumber>
    </recommendedName>
    <component>
        <recommendedName>
            <fullName evidence="11">Glutathione hydrolase large chain</fullName>
        </recommendedName>
    </component>
    <component>
        <recommendedName>
            <fullName evidence="11">Glutathione hydrolase small chain</fullName>
        </recommendedName>
    </component>
</protein>
<dbReference type="OrthoDB" id="5297205at2"/>
<dbReference type="EC" id="3.4.19.13" evidence="11"/>
<evidence type="ECO:0000256" key="8">
    <source>
        <dbReference type="ARBA" id="ARBA00047417"/>
    </source>
</evidence>
<dbReference type="EMBL" id="FQXG01000002">
    <property type="protein sequence ID" value="SHH37649.1"/>
    <property type="molecule type" value="Genomic_DNA"/>
</dbReference>
<keyword evidence="7 11" id="KW-0012">Acyltransferase</keyword>
<evidence type="ECO:0000256" key="7">
    <source>
        <dbReference type="ARBA" id="ARBA00023315"/>
    </source>
</evidence>
<evidence type="ECO:0000313" key="13">
    <source>
        <dbReference type="EMBL" id="SHH37649.1"/>
    </source>
</evidence>
<evidence type="ECO:0000256" key="4">
    <source>
        <dbReference type="ARBA" id="ARBA00022679"/>
    </source>
</evidence>
<keyword evidence="4 11" id="KW-0808">Transferase</keyword>
<dbReference type="Pfam" id="PF01019">
    <property type="entry name" value="G_glu_transpept"/>
    <property type="match status" value="1"/>
</dbReference>
<feature type="region of interest" description="Disordered" evidence="12">
    <location>
        <begin position="367"/>
        <end position="387"/>
    </location>
</feature>
<keyword evidence="5 11" id="KW-0378">Hydrolase</keyword>
<evidence type="ECO:0000256" key="6">
    <source>
        <dbReference type="ARBA" id="ARBA00023145"/>
    </source>
</evidence>
<dbReference type="GO" id="GO:0036374">
    <property type="term" value="F:glutathione hydrolase activity"/>
    <property type="evidence" value="ECO:0007669"/>
    <property type="project" value="UniProtKB-UniRule"/>
</dbReference>
<dbReference type="PRINTS" id="PR01210">
    <property type="entry name" value="GGTRANSPTASE"/>
</dbReference>
<dbReference type="Gene3D" id="1.10.246.130">
    <property type="match status" value="1"/>
</dbReference>
<dbReference type="AlphaFoldDB" id="A0A1M5SGP1"/>
<dbReference type="STRING" id="299255.SAMN02745129_1995"/>
<feature type="binding site" evidence="10">
    <location>
        <position position="480"/>
    </location>
    <ligand>
        <name>L-glutamate</name>
        <dbReference type="ChEBI" id="CHEBI:29985"/>
    </ligand>
</feature>
<keyword evidence="14" id="KW-1185">Reference proteome</keyword>
<comment type="similarity">
    <text evidence="3 11">Belongs to the gamma-glutamyltransferase family.</text>
</comment>
<evidence type="ECO:0000256" key="12">
    <source>
        <dbReference type="SAM" id="MobiDB-lite"/>
    </source>
</evidence>
<dbReference type="PANTHER" id="PTHR43199:SF1">
    <property type="entry name" value="GLUTATHIONE HYDROLASE PROENZYME"/>
    <property type="match status" value="1"/>
</dbReference>
<feature type="active site" description="Nucleophile" evidence="9">
    <location>
        <position position="393"/>
    </location>
</feature>
<evidence type="ECO:0000256" key="3">
    <source>
        <dbReference type="ARBA" id="ARBA00009381"/>
    </source>
</evidence>
<keyword evidence="11" id="KW-0317">Glutathione biosynthesis</keyword>
<accession>A0A1M5SGP1</accession>
<dbReference type="GO" id="GO:0103068">
    <property type="term" value="F:leukotriene C4 gamma-glutamyl transferase activity"/>
    <property type="evidence" value="ECO:0007669"/>
    <property type="project" value="UniProtKB-EC"/>
</dbReference>
<dbReference type="EC" id="2.3.2.2" evidence="11"/>
<dbReference type="Proteomes" id="UP000184268">
    <property type="component" value="Unassembled WGS sequence"/>
</dbReference>
<sequence length="573" mass="60880">MKWRWWAVLGWVTAVGLAAEELEPEAATGFEARGQAQGAEYMAATANPLATRAAAEILAKGGSAVDAAIAAQMVLTLTEPQSSGIGGGLFMLLWDAKAEQVLSLDGREVAPAKASPELFLDEKGQPLSWVESVVGGRAVGVPGAVAALYEAHLGYGKLPWSSLFDEAITLAEQGFEVSPRLAGLLAREFNPGLKRPGVAHDYFAPNGQWLRAGDTLTNSALALSLKRIAAQGPKGFYQGELAQQMVTAVQQDPDRPGLLTLEDLASYRPQWRQPLCSAYRRHQVCGMAPPSSGGVAIAQILTLLEPHDLSGISPTSADFTHLFSQASRIAYADRNRYAADPDFIPVPVRQMLDRDYLKGRGSALTAARDGGTALPGQFQQQRAPDSTEELSSTTHLVMADKAGNVVSLTSSIEMGFGSTVMVGGFLLNNQLTDFARDPGPANAPLANRVEAGKRPRSSMSPTLVLNPAGEPWLAIGSPGGSRIIGYVSQALVALMDFQLSPAEALALPRISHRNDYLMLESERTDPALPKAMEAMGYEVRQGALNSGIQLLMRTEQGWVGAADPRREGTAAGG</sequence>
<dbReference type="NCBIfam" id="TIGR00066">
    <property type="entry name" value="g_glut_trans"/>
    <property type="match status" value="1"/>
</dbReference>
<feature type="compositionally biased region" description="Polar residues" evidence="12">
    <location>
        <begin position="377"/>
        <end position="387"/>
    </location>
</feature>
<comment type="subunit">
    <text evidence="11">This enzyme consists of two polypeptide chains, which are synthesized in precursor form from a single polypeptide.</text>
</comment>
<dbReference type="Gene3D" id="3.60.20.40">
    <property type="match status" value="1"/>
</dbReference>
<evidence type="ECO:0000256" key="1">
    <source>
        <dbReference type="ARBA" id="ARBA00001049"/>
    </source>
</evidence>
<dbReference type="InterPro" id="IPR043138">
    <property type="entry name" value="GGT_lsub"/>
</dbReference>
<evidence type="ECO:0000256" key="9">
    <source>
        <dbReference type="PIRSR" id="PIRSR600101-1"/>
    </source>
</evidence>
<dbReference type="UniPathway" id="UPA00204"/>